<feature type="domain" description="CASTOR ACT" evidence="2">
    <location>
        <begin position="67"/>
        <end position="125"/>
    </location>
</feature>
<dbReference type="Proteomes" id="UP000727993">
    <property type="component" value="Unassembled WGS sequence"/>
</dbReference>
<dbReference type="AlphaFoldDB" id="A0A936NE89"/>
<reference evidence="3 4" key="1">
    <citation type="submission" date="2020-10" db="EMBL/GenBank/DDBJ databases">
        <title>Connecting structure to function with the recovery of over 1000 high-quality activated sludge metagenome-assembled genomes encoding full-length rRNA genes using long-read sequencing.</title>
        <authorList>
            <person name="Singleton C.M."/>
            <person name="Petriglieri F."/>
            <person name="Kristensen J.M."/>
            <person name="Kirkegaard R.H."/>
            <person name="Michaelsen T.Y."/>
            <person name="Andersen M.H."/>
            <person name="Karst S.M."/>
            <person name="Dueholm M.S."/>
            <person name="Nielsen P.H."/>
            <person name="Albertsen M."/>
        </authorList>
    </citation>
    <scope>NUCLEOTIDE SEQUENCE [LARGE SCALE GENOMIC DNA]</scope>
    <source>
        <strain evidence="3">Lyne_18-Q3-R50-59_MAXAC.006</strain>
    </source>
</reference>
<evidence type="ECO:0000313" key="4">
    <source>
        <dbReference type="Proteomes" id="UP000727993"/>
    </source>
</evidence>
<dbReference type="InterPro" id="IPR027795">
    <property type="entry name" value="CASTOR_ACT_dom"/>
</dbReference>
<dbReference type="Pfam" id="PF13840">
    <property type="entry name" value="ACT_7"/>
    <property type="match status" value="1"/>
</dbReference>
<protein>
    <submittedName>
        <fullName evidence="3">ACT domain-containing protein</fullName>
    </submittedName>
</protein>
<comment type="caution">
    <text evidence="3">The sequence shown here is derived from an EMBL/GenBank/DDBJ whole genome shotgun (WGS) entry which is preliminary data.</text>
</comment>
<accession>A0A936NE89</accession>
<dbReference type="PANTHER" id="PTHR39199">
    <property type="entry name" value="BLR5128 PROTEIN"/>
    <property type="match status" value="1"/>
</dbReference>
<dbReference type="PANTHER" id="PTHR39199:SF1">
    <property type="entry name" value="BLR5128 PROTEIN"/>
    <property type="match status" value="1"/>
</dbReference>
<dbReference type="InterPro" id="IPR018717">
    <property type="entry name" value="DUF2241"/>
</dbReference>
<evidence type="ECO:0000259" key="1">
    <source>
        <dbReference type="Pfam" id="PF10000"/>
    </source>
</evidence>
<evidence type="ECO:0000259" key="2">
    <source>
        <dbReference type="Pfam" id="PF13840"/>
    </source>
</evidence>
<feature type="domain" description="DUF2241" evidence="1">
    <location>
        <begin position="2"/>
        <end position="66"/>
    </location>
</feature>
<dbReference type="Gene3D" id="3.30.2130.10">
    <property type="entry name" value="VC0802-like"/>
    <property type="match status" value="1"/>
</dbReference>
<organism evidence="3 4">
    <name type="scientific">Candidatus Neomicrothrix subdominans</name>
    <dbReference type="NCBI Taxonomy" id="2954438"/>
    <lineage>
        <taxon>Bacteria</taxon>
        <taxon>Bacillati</taxon>
        <taxon>Actinomycetota</taxon>
        <taxon>Acidimicrobiia</taxon>
        <taxon>Acidimicrobiales</taxon>
        <taxon>Microthrixaceae</taxon>
        <taxon>Candidatus Neomicrothrix</taxon>
    </lineage>
</organism>
<name>A0A936NE89_9ACTN</name>
<sequence length="131" mass="13776">MSGETDLETMLAGLTVELRPGRYTMVSLDDPVPLGAGVEALISEGEGITSVTTVELATERGWYQAFEAAWLTLQVHSSVEAVGLTVAVAATLAERSIACNVLAGYFHDHLLVPRSRAEEAVAGLESLSAST</sequence>
<dbReference type="SUPFAM" id="SSF55021">
    <property type="entry name" value="ACT-like"/>
    <property type="match status" value="2"/>
</dbReference>
<dbReference type="InterPro" id="IPR045865">
    <property type="entry name" value="ACT-like_dom_sf"/>
</dbReference>
<dbReference type="EMBL" id="JADJZA010000008">
    <property type="protein sequence ID" value="MBK9298375.1"/>
    <property type="molecule type" value="Genomic_DNA"/>
</dbReference>
<dbReference type="Pfam" id="PF10000">
    <property type="entry name" value="ACT_3"/>
    <property type="match status" value="1"/>
</dbReference>
<proteinExistence type="predicted"/>
<evidence type="ECO:0000313" key="3">
    <source>
        <dbReference type="EMBL" id="MBK9298375.1"/>
    </source>
</evidence>
<gene>
    <name evidence="3" type="ORF">IPN02_16350</name>
</gene>